<evidence type="ECO:0000313" key="3">
    <source>
        <dbReference type="EMBL" id="KAI9556050.1"/>
    </source>
</evidence>
<evidence type="ECO:0000259" key="2">
    <source>
        <dbReference type="Pfam" id="PF01498"/>
    </source>
</evidence>
<dbReference type="Proteomes" id="UP000820818">
    <property type="component" value="Linkage Group LG7"/>
</dbReference>
<feature type="domain" description="Transposase Tc1-like" evidence="2">
    <location>
        <begin position="57"/>
        <end position="114"/>
    </location>
</feature>
<dbReference type="EMBL" id="WJBH02000007">
    <property type="protein sequence ID" value="KAI9556050.1"/>
    <property type="molecule type" value="Genomic_DNA"/>
</dbReference>
<dbReference type="AlphaFoldDB" id="A0AAD5PUW2"/>
<dbReference type="Pfam" id="PF01498">
    <property type="entry name" value="HTH_Tnp_Tc3_2"/>
    <property type="match status" value="1"/>
</dbReference>
<dbReference type="GO" id="GO:0006313">
    <property type="term" value="P:DNA transposition"/>
    <property type="evidence" value="ECO:0007669"/>
    <property type="project" value="InterPro"/>
</dbReference>
<reference evidence="3 4" key="1">
    <citation type="submission" date="2022-05" db="EMBL/GenBank/DDBJ databases">
        <title>A multi-omics perspective on studying reproductive biology in Daphnia sinensis.</title>
        <authorList>
            <person name="Jia J."/>
        </authorList>
    </citation>
    <scope>NUCLEOTIDE SEQUENCE [LARGE SCALE GENOMIC DNA]</scope>
    <source>
        <strain evidence="3 4">WSL</strain>
    </source>
</reference>
<dbReference type="Pfam" id="PF13384">
    <property type="entry name" value="HTH_23"/>
    <property type="match status" value="1"/>
</dbReference>
<dbReference type="SUPFAM" id="SSF46689">
    <property type="entry name" value="Homeodomain-like"/>
    <property type="match status" value="1"/>
</dbReference>
<protein>
    <submittedName>
        <fullName evidence="3">Transposable element Tcb1 transposase</fullName>
    </submittedName>
</protein>
<dbReference type="InterPro" id="IPR036397">
    <property type="entry name" value="RNaseH_sf"/>
</dbReference>
<gene>
    <name evidence="3" type="ORF">GHT06_018617</name>
</gene>
<evidence type="ECO:0000313" key="4">
    <source>
        <dbReference type="Proteomes" id="UP000820818"/>
    </source>
</evidence>
<comment type="subcellular location">
    <subcellularLocation>
        <location evidence="1">Nucleus</location>
    </subcellularLocation>
</comment>
<dbReference type="InterPro" id="IPR009057">
    <property type="entry name" value="Homeodomain-like_sf"/>
</dbReference>
<dbReference type="GO" id="GO:0005634">
    <property type="term" value="C:nucleus"/>
    <property type="evidence" value="ECO:0007669"/>
    <property type="project" value="UniProtKB-SubCell"/>
</dbReference>
<dbReference type="InterPro" id="IPR002492">
    <property type="entry name" value="Transposase_Tc1-like"/>
</dbReference>
<organism evidence="3 4">
    <name type="scientific">Daphnia sinensis</name>
    <dbReference type="NCBI Taxonomy" id="1820382"/>
    <lineage>
        <taxon>Eukaryota</taxon>
        <taxon>Metazoa</taxon>
        <taxon>Ecdysozoa</taxon>
        <taxon>Arthropoda</taxon>
        <taxon>Crustacea</taxon>
        <taxon>Branchiopoda</taxon>
        <taxon>Diplostraca</taxon>
        <taxon>Cladocera</taxon>
        <taxon>Anomopoda</taxon>
        <taxon>Daphniidae</taxon>
        <taxon>Daphnia</taxon>
        <taxon>Daphnia similis group</taxon>
    </lineage>
</organism>
<dbReference type="GO" id="GO:0003677">
    <property type="term" value="F:DNA binding"/>
    <property type="evidence" value="ECO:0007669"/>
    <property type="project" value="InterPro"/>
</dbReference>
<sequence>MDGNVQSPRLTESEKGILIGYHLSGYNVTEISHILGRSRVTVYKWIKRFQEEAILSPFDTVDEIRESAEAINIANRTVRSRLFEAGLRARAPSVKNFLKEMHRVNRVKFATEHFHYNLDFWSKVIWSDEKTFISSGCPPQYSTRKSLNVWGYVTFDGPGVLHKIIGKLNSRQYLEILQTKMPFKIFRCRA</sequence>
<keyword evidence="4" id="KW-1185">Reference proteome</keyword>
<comment type="caution">
    <text evidence="3">The sequence shown here is derived from an EMBL/GenBank/DDBJ whole genome shotgun (WGS) entry which is preliminary data.</text>
</comment>
<dbReference type="Gene3D" id="3.30.420.10">
    <property type="entry name" value="Ribonuclease H-like superfamily/Ribonuclease H"/>
    <property type="match status" value="1"/>
</dbReference>
<evidence type="ECO:0000256" key="1">
    <source>
        <dbReference type="ARBA" id="ARBA00004123"/>
    </source>
</evidence>
<dbReference type="GO" id="GO:0015074">
    <property type="term" value="P:DNA integration"/>
    <property type="evidence" value="ECO:0007669"/>
    <property type="project" value="InterPro"/>
</dbReference>
<name>A0AAD5PUW2_9CRUS</name>
<accession>A0AAD5PUW2</accession>
<proteinExistence type="predicted"/>